<reference evidence="12 13" key="1">
    <citation type="journal article" date="2014" name="Nat. Genet.">
        <title>Whole-genome sequence of a flatfish provides insights into ZW sex chromosome evolution and adaptation to a benthic lifestyle.</title>
        <authorList>
            <person name="Chen S."/>
            <person name="Zhang G."/>
            <person name="Shao C."/>
            <person name="Huang Q."/>
            <person name="Liu G."/>
            <person name="Zhang P."/>
            <person name="Song W."/>
            <person name="An N."/>
            <person name="Chalopin D."/>
            <person name="Volff J.N."/>
            <person name="Hong Y."/>
            <person name="Li Q."/>
            <person name="Sha Z."/>
            <person name="Zhou H."/>
            <person name="Xie M."/>
            <person name="Yu Q."/>
            <person name="Liu Y."/>
            <person name="Xiang H."/>
            <person name="Wang N."/>
            <person name="Wu K."/>
            <person name="Yang C."/>
            <person name="Zhou Q."/>
            <person name="Liao X."/>
            <person name="Yang L."/>
            <person name="Hu Q."/>
            <person name="Zhang J."/>
            <person name="Meng L."/>
            <person name="Jin L."/>
            <person name="Tian Y."/>
            <person name="Lian J."/>
            <person name="Yang J."/>
            <person name="Miao G."/>
            <person name="Liu S."/>
            <person name="Liang Z."/>
            <person name="Yan F."/>
            <person name="Li Y."/>
            <person name="Sun B."/>
            <person name="Zhang H."/>
            <person name="Zhang J."/>
            <person name="Zhu Y."/>
            <person name="Du M."/>
            <person name="Zhao Y."/>
            <person name="Schartl M."/>
            <person name="Tang Q."/>
            <person name="Wang J."/>
        </authorList>
    </citation>
    <scope>NUCLEOTIDE SEQUENCE</scope>
</reference>
<name>A0A3P8UEH8_CYNSE</name>
<dbReference type="InterPro" id="IPR036179">
    <property type="entry name" value="Ig-like_dom_sf"/>
</dbReference>
<feature type="chain" id="PRO_5018238074" evidence="10">
    <location>
        <begin position="16"/>
        <end position="284"/>
    </location>
</feature>
<evidence type="ECO:0000256" key="10">
    <source>
        <dbReference type="SAM" id="SignalP"/>
    </source>
</evidence>
<dbReference type="PROSITE" id="PS50835">
    <property type="entry name" value="IG_LIKE"/>
    <property type="match status" value="1"/>
</dbReference>
<sequence>MLLILMSALLFKASAMKINSYGNRTAVYGEDARYRCSANDQSGVLQVTWQRFKDDALENLATYSKRFGLRVNTPYQGKIELTEESLNSTAITVKNVSWHDDGCYICSFNVYPYGSTEEQICVSVEGISQVDTGYIVISPLLKDSVEILFSCSATGKPAPTIEWDGSSKYTQSQTTIVSNSDNTFTSSQNITVRVPLAWDGHVDCLLNTGQRGQRRERIPYALSAGHKQQKGGLSEYVLGLSICAVVLLFCSIVGVVLIWKKKMSQYNKESVMNQRTFTPVTLIA</sequence>
<dbReference type="KEGG" id="csem:103389250"/>
<dbReference type="OMA" id="ELHAFSC"/>
<feature type="domain" description="Ig-like" evidence="11">
    <location>
        <begin position="29"/>
        <end position="123"/>
    </location>
</feature>
<dbReference type="SUPFAM" id="SSF48726">
    <property type="entry name" value="Immunoglobulin"/>
    <property type="match status" value="2"/>
</dbReference>
<protein>
    <submittedName>
        <fullName evidence="12">OX-2 membrane glycoprotein-like</fullName>
    </submittedName>
</protein>
<feature type="transmembrane region" description="Helical" evidence="9">
    <location>
        <begin position="236"/>
        <end position="259"/>
    </location>
</feature>
<dbReference type="Gene3D" id="2.60.40.10">
    <property type="entry name" value="Immunoglobulins"/>
    <property type="match status" value="2"/>
</dbReference>
<evidence type="ECO:0000256" key="6">
    <source>
        <dbReference type="ARBA" id="ARBA00023157"/>
    </source>
</evidence>
<dbReference type="PANTHER" id="PTHR46841">
    <property type="entry name" value="OX-2 MEMBRANE GLYCOPROTEIN"/>
    <property type="match status" value="1"/>
</dbReference>
<evidence type="ECO:0000256" key="2">
    <source>
        <dbReference type="ARBA" id="ARBA00022692"/>
    </source>
</evidence>
<dbReference type="GO" id="GO:0030424">
    <property type="term" value="C:axon"/>
    <property type="evidence" value="ECO:0007669"/>
    <property type="project" value="TreeGrafter"/>
</dbReference>
<dbReference type="GO" id="GO:0016020">
    <property type="term" value="C:membrane"/>
    <property type="evidence" value="ECO:0007669"/>
    <property type="project" value="UniProtKB-SubCell"/>
</dbReference>
<proteinExistence type="predicted"/>
<dbReference type="GO" id="GO:0098632">
    <property type="term" value="F:cell-cell adhesion mediator activity"/>
    <property type="evidence" value="ECO:0007669"/>
    <property type="project" value="InterPro"/>
</dbReference>
<keyword evidence="4 9" id="KW-1133">Transmembrane helix</keyword>
<dbReference type="SMART" id="SM00406">
    <property type="entry name" value="IGv"/>
    <property type="match status" value="1"/>
</dbReference>
<keyword evidence="6" id="KW-1015">Disulfide bond</keyword>
<evidence type="ECO:0000256" key="8">
    <source>
        <dbReference type="ARBA" id="ARBA00023319"/>
    </source>
</evidence>
<dbReference type="GO" id="GO:0009986">
    <property type="term" value="C:cell surface"/>
    <property type="evidence" value="ECO:0007669"/>
    <property type="project" value="TreeGrafter"/>
</dbReference>
<evidence type="ECO:0000256" key="1">
    <source>
        <dbReference type="ARBA" id="ARBA00004167"/>
    </source>
</evidence>
<dbReference type="InParanoid" id="A0A3P8UEH8"/>
<keyword evidence="3 10" id="KW-0732">Signal</keyword>
<evidence type="ECO:0000259" key="11">
    <source>
        <dbReference type="PROSITE" id="PS50835"/>
    </source>
</evidence>
<dbReference type="GeneTree" id="ENSGT00530000063970"/>
<evidence type="ECO:0000256" key="4">
    <source>
        <dbReference type="ARBA" id="ARBA00022989"/>
    </source>
</evidence>
<dbReference type="InterPro" id="IPR013783">
    <property type="entry name" value="Ig-like_fold"/>
</dbReference>
<keyword evidence="2 9" id="KW-0812">Transmembrane</keyword>
<evidence type="ECO:0000256" key="7">
    <source>
        <dbReference type="ARBA" id="ARBA00023180"/>
    </source>
</evidence>
<reference evidence="12" key="3">
    <citation type="submission" date="2025-09" db="UniProtKB">
        <authorList>
            <consortium name="Ensembl"/>
        </authorList>
    </citation>
    <scope>IDENTIFICATION</scope>
</reference>
<dbReference type="GO" id="GO:0034113">
    <property type="term" value="P:heterotypic cell-cell adhesion"/>
    <property type="evidence" value="ECO:0007669"/>
    <property type="project" value="TreeGrafter"/>
</dbReference>
<evidence type="ECO:0000256" key="9">
    <source>
        <dbReference type="SAM" id="Phobius"/>
    </source>
</evidence>
<dbReference type="Pfam" id="PF07686">
    <property type="entry name" value="V-set"/>
    <property type="match status" value="1"/>
</dbReference>
<keyword evidence="5 9" id="KW-0472">Membrane</keyword>
<dbReference type="InterPro" id="IPR047164">
    <property type="entry name" value="OX2G-like"/>
</dbReference>
<comment type="subcellular location">
    <subcellularLocation>
        <location evidence="1">Membrane</location>
        <topology evidence="1">Single-pass membrane protein</topology>
    </subcellularLocation>
</comment>
<dbReference type="InterPro" id="IPR007110">
    <property type="entry name" value="Ig-like_dom"/>
</dbReference>
<dbReference type="GO" id="GO:0150079">
    <property type="term" value="P:negative regulation of neuroinflammatory response"/>
    <property type="evidence" value="ECO:0007669"/>
    <property type="project" value="TreeGrafter"/>
</dbReference>
<evidence type="ECO:0000256" key="5">
    <source>
        <dbReference type="ARBA" id="ARBA00023136"/>
    </source>
</evidence>
<keyword evidence="7" id="KW-0325">Glycoprotein</keyword>
<keyword evidence="13" id="KW-1185">Reference proteome</keyword>
<dbReference type="InterPro" id="IPR013106">
    <property type="entry name" value="Ig_V-set"/>
</dbReference>
<dbReference type="Proteomes" id="UP000265120">
    <property type="component" value="Chromosome 14"/>
</dbReference>
<dbReference type="Ensembl" id="ENSCSET00000001669.1">
    <property type="protein sequence ID" value="ENSCSEP00000001638.1"/>
    <property type="gene ID" value="ENSCSEG00000001111.1"/>
</dbReference>
<dbReference type="AlphaFoldDB" id="A0A3P8UEH8"/>
<organism evidence="12 13">
    <name type="scientific">Cynoglossus semilaevis</name>
    <name type="common">Tongue sole</name>
    <dbReference type="NCBI Taxonomy" id="244447"/>
    <lineage>
        <taxon>Eukaryota</taxon>
        <taxon>Metazoa</taxon>
        <taxon>Chordata</taxon>
        <taxon>Craniata</taxon>
        <taxon>Vertebrata</taxon>
        <taxon>Euteleostomi</taxon>
        <taxon>Actinopterygii</taxon>
        <taxon>Neopterygii</taxon>
        <taxon>Teleostei</taxon>
        <taxon>Neoteleostei</taxon>
        <taxon>Acanthomorphata</taxon>
        <taxon>Carangaria</taxon>
        <taxon>Pleuronectiformes</taxon>
        <taxon>Pleuronectoidei</taxon>
        <taxon>Cynoglossidae</taxon>
        <taxon>Cynoglossinae</taxon>
        <taxon>Cynoglossus</taxon>
    </lineage>
</organism>
<dbReference type="GO" id="GO:0043025">
    <property type="term" value="C:neuronal cell body"/>
    <property type="evidence" value="ECO:0007669"/>
    <property type="project" value="TreeGrafter"/>
</dbReference>
<accession>A0A3P8UEH8</accession>
<evidence type="ECO:0000313" key="13">
    <source>
        <dbReference type="Proteomes" id="UP000265120"/>
    </source>
</evidence>
<keyword evidence="8" id="KW-0393">Immunoglobulin domain</keyword>
<reference evidence="12" key="2">
    <citation type="submission" date="2025-08" db="UniProtKB">
        <authorList>
            <consortium name="Ensembl"/>
        </authorList>
    </citation>
    <scope>IDENTIFICATION</scope>
</reference>
<dbReference type="GeneID" id="103389250"/>
<dbReference type="OrthoDB" id="9422141at2759"/>
<dbReference type="RefSeq" id="XP_008322808.1">
    <property type="nucleotide sequence ID" value="XM_008324586.3"/>
</dbReference>
<evidence type="ECO:0000313" key="12">
    <source>
        <dbReference type="Ensembl" id="ENSCSEP00000001638.1"/>
    </source>
</evidence>
<feature type="signal peptide" evidence="10">
    <location>
        <begin position="1"/>
        <end position="15"/>
    </location>
</feature>
<evidence type="ECO:0000256" key="3">
    <source>
        <dbReference type="ARBA" id="ARBA00022729"/>
    </source>
</evidence>
<dbReference type="PANTHER" id="PTHR46841:SF7">
    <property type="entry name" value="IG-LIKE DOMAIN-CONTAINING PROTEIN"/>
    <property type="match status" value="1"/>
</dbReference>